<dbReference type="InterPro" id="IPR029063">
    <property type="entry name" value="SAM-dependent_MTases_sf"/>
</dbReference>
<evidence type="ECO:0008006" key="6">
    <source>
        <dbReference type="Google" id="ProtNLM"/>
    </source>
</evidence>
<evidence type="ECO:0000256" key="3">
    <source>
        <dbReference type="ARBA" id="ARBA00022691"/>
    </source>
</evidence>
<dbReference type="PROSITE" id="PS01183">
    <property type="entry name" value="UBIE_1"/>
    <property type="match status" value="1"/>
</dbReference>
<dbReference type="Pfam" id="PF01209">
    <property type="entry name" value="Ubie_methyltran"/>
    <property type="match status" value="2"/>
</dbReference>
<gene>
    <name evidence="4" type="ORF">WJX73_005982</name>
</gene>
<accession>A0AAW1NYG1</accession>
<dbReference type="AlphaFoldDB" id="A0AAW1NYG1"/>
<dbReference type="GO" id="GO:0032259">
    <property type="term" value="P:methylation"/>
    <property type="evidence" value="ECO:0007669"/>
    <property type="project" value="UniProtKB-KW"/>
</dbReference>
<dbReference type="InterPro" id="IPR004033">
    <property type="entry name" value="UbiE/COQ5_MeTrFase"/>
</dbReference>
<dbReference type="Gene3D" id="3.40.50.150">
    <property type="entry name" value="Vaccinia Virus protein VP39"/>
    <property type="match status" value="1"/>
</dbReference>
<evidence type="ECO:0000256" key="2">
    <source>
        <dbReference type="ARBA" id="ARBA00022679"/>
    </source>
</evidence>
<sequence length="254" mass="28489">MMRTPCQHQLPTYSKFRIAHWPRATDPRSTRRLSCRHTLSGRRSRTFLPSARAEGLSGEALTRQRLFNNVAPVYDELNNTLSLGQHRAWKKLAVQWCGAKEKDTLLDVCCGSGDLAHLLAAAAGPDGLVQAVDFSPDMLSYARRRPADWATRSSQSPRAPIEWTEGDALDLPFYDDEFDAATMGYGLRNVADIPASYGLREEYEYLQPSIQRFPQGRRQEQLALQAGFEKAVHYEVGFGLMGLLVLTKASQKQS</sequence>
<keyword evidence="3" id="KW-0949">S-adenosyl-L-methionine</keyword>
<evidence type="ECO:0000313" key="4">
    <source>
        <dbReference type="EMBL" id="KAK9799014.1"/>
    </source>
</evidence>
<keyword evidence="1" id="KW-0489">Methyltransferase</keyword>
<organism evidence="4 5">
    <name type="scientific">Symbiochloris irregularis</name>
    <dbReference type="NCBI Taxonomy" id="706552"/>
    <lineage>
        <taxon>Eukaryota</taxon>
        <taxon>Viridiplantae</taxon>
        <taxon>Chlorophyta</taxon>
        <taxon>core chlorophytes</taxon>
        <taxon>Trebouxiophyceae</taxon>
        <taxon>Trebouxiales</taxon>
        <taxon>Trebouxiaceae</taxon>
        <taxon>Symbiochloris</taxon>
    </lineage>
</organism>
<name>A0AAW1NYG1_9CHLO</name>
<reference evidence="4 5" key="1">
    <citation type="journal article" date="2024" name="Nat. Commun.">
        <title>Phylogenomics reveals the evolutionary origins of lichenization in chlorophyte algae.</title>
        <authorList>
            <person name="Puginier C."/>
            <person name="Libourel C."/>
            <person name="Otte J."/>
            <person name="Skaloud P."/>
            <person name="Haon M."/>
            <person name="Grisel S."/>
            <person name="Petersen M."/>
            <person name="Berrin J.G."/>
            <person name="Delaux P.M."/>
            <person name="Dal Grande F."/>
            <person name="Keller J."/>
        </authorList>
    </citation>
    <scope>NUCLEOTIDE SEQUENCE [LARGE SCALE GENOMIC DNA]</scope>
    <source>
        <strain evidence="4 5">SAG 2036</strain>
    </source>
</reference>
<dbReference type="GO" id="GO:0008168">
    <property type="term" value="F:methyltransferase activity"/>
    <property type="evidence" value="ECO:0007669"/>
    <property type="project" value="UniProtKB-KW"/>
</dbReference>
<dbReference type="PANTHER" id="PTHR43591">
    <property type="entry name" value="METHYLTRANSFERASE"/>
    <property type="match status" value="1"/>
</dbReference>
<dbReference type="EMBL" id="JALJOQ010000092">
    <property type="protein sequence ID" value="KAK9799014.1"/>
    <property type="molecule type" value="Genomic_DNA"/>
</dbReference>
<dbReference type="SUPFAM" id="SSF53335">
    <property type="entry name" value="S-adenosyl-L-methionine-dependent methyltransferases"/>
    <property type="match status" value="1"/>
</dbReference>
<evidence type="ECO:0000256" key="1">
    <source>
        <dbReference type="ARBA" id="ARBA00022603"/>
    </source>
</evidence>
<comment type="caution">
    <text evidence="4">The sequence shown here is derived from an EMBL/GenBank/DDBJ whole genome shotgun (WGS) entry which is preliminary data.</text>
</comment>
<dbReference type="GO" id="GO:0042181">
    <property type="term" value="P:ketone biosynthetic process"/>
    <property type="evidence" value="ECO:0007669"/>
    <property type="project" value="UniProtKB-ARBA"/>
</dbReference>
<protein>
    <recommendedName>
        <fullName evidence="6">2-phytyl-1,4-beta-naphthoquinone methyltransferase, chloroplastic</fullName>
    </recommendedName>
</protein>
<dbReference type="Proteomes" id="UP001465755">
    <property type="component" value="Unassembled WGS sequence"/>
</dbReference>
<evidence type="ECO:0000313" key="5">
    <source>
        <dbReference type="Proteomes" id="UP001465755"/>
    </source>
</evidence>
<dbReference type="CDD" id="cd02440">
    <property type="entry name" value="AdoMet_MTases"/>
    <property type="match status" value="1"/>
</dbReference>
<proteinExistence type="predicted"/>
<dbReference type="PANTHER" id="PTHR43591:SF24">
    <property type="entry name" value="2-METHOXY-6-POLYPRENYL-1,4-BENZOQUINOL METHYLASE, MITOCHONDRIAL"/>
    <property type="match status" value="1"/>
</dbReference>
<keyword evidence="2" id="KW-0808">Transferase</keyword>
<dbReference type="InterPro" id="IPR023576">
    <property type="entry name" value="UbiE/COQ5_MeTrFase_CS"/>
</dbReference>
<dbReference type="PROSITE" id="PS51608">
    <property type="entry name" value="SAM_MT_UBIE"/>
    <property type="match status" value="1"/>
</dbReference>
<keyword evidence="5" id="KW-1185">Reference proteome</keyword>